<dbReference type="Proteomes" id="UP000729402">
    <property type="component" value="Unassembled WGS sequence"/>
</dbReference>
<dbReference type="PANTHER" id="PTHR33144:SF16">
    <property type="entry name" value="OS02G0129000 PROTEIN"/>
    <property type="match status" value="1"/>
</dbReference>
<protein>
    <submittedName>
        <fullName evidence="2">Uncharacterized protein</fullName>
    </submittedName>
</protein>
<feature type="region of interest" description="Disordered" evidence="1">
    <location>
        <begin position="192"/>
        <end position="219"/>
    </location>
</feature>
<reference evidence="2" key="2">
    <citation type="submission" date="2021-02" db="EMBL/GenBank/DDBJ databases">
        <authorList>
            <person name="Kimball J.A."/>
            <person name="Haas M.W."/>
            <person name="Macchietto M."/>
            <person name="Kono T."/>
            <person name="Duquette J."/>
            <person name="Shao M."/>
        </authorList>
    </citation>
    <scope>NUCLEOTIDE SEQUENCE</scope>
    <source>
        <tissue evidence="2">Fresh leaf tissue</tissue>
    </source>
</reference>
<dbReference type="InterPro" id="IPR004252">
    <property type="entry name" value="Probable_transposase_24"/>
</dbReference>
<keyword evidence="3" id="KW-1185">Reference proteome</keyword>
<evidence type="ECO:0000313" key="3">
    <source>
        <dbReference type="Proteomes" id="UP000729402"/>
    </source>
</evidence>
<accession>A0A8J5R897</accession>
<proteinExistence type="predicted"/>
<evidence type="ECO:0000313" key="2">
    <source>
        <dbReference type="EMBL" id="KAG8048626.1"/>
    </source>
</evidence>
<organism evidence="2 3">
    <name type="scientific">Zizania palustris</name>
    <name type="common">Northern wild rice</name>
    <dbReference type="NCBI Taxonomy" id="103762"/>
    <lineage>
        <taxon>Eukaryota</taxon>
        <taxon>Viridiplantae</taxon>
        <taxon>Streptophyta</taxon>
        <taxon>Embryophyta</taxon>
        <taxon>Tracheophyta</taxon>
        <taxon>Spermatophyta</taxon>
        <taxon>Magnoliopsida</taxon>
        <taxon>Liliopsida</taxon>
        <taxon>Poales</taxon>
        <taxon>Poaceae</taxon>
        <taxon>BOP clade</taxon>
        <taxon>Oryzoideae</taxon>
        <taxon>Oryzeae</taxon>
        <taxon>Zizaniinae</taxon>
        <taxon>Zizania</taxon>
    </lineage>
</organism>
<reference evidence="2" key="1">
    <citation type="journal article" date="2021" name="bioRxiv">
        <title>Whole Genome Assembly and Annotation of Northern Wild Rice, Zizania palustris L., Supports a Whole Genome Duplication in the Zizania Genus.</title>
        <authorList>
            <person name="Haas M."/>
            <person name="Kono T."/>
            <person name="Macchietto M."/>
            <person name="Millas R."/>
            <person name="McGilp L."/>
            <person name="Shao M."/>
            <person name="Duquette J."/>
            <person name="Hirsch C.N."/>
            <person name="Kimball J."/>
        </authorList>
    </citation>
    <scope>NUCLEOTIDE SEQUENCE</scope>
    <source>
        <tissue evidence="2">Fresh leaf tissue</tissue>
    </source>
</reference>
<feature type="region of interest" description="Disordered" evidence="1">
    <location>
        <begin position="150"/>
        <end position="180"/>
    </location>
</feature>
<gene>
    <name evidence="2" type="ORF">GUJ93_ZPchr0009g1783</name>
</gene>
<sequence>METNISNVPEGVLTDQWIAFVNNWMTTKAQDISEANRTNCGKRKATHTAGPKSFARNRDDLGCLDGPLSTTEGVQTTTIRKCVCNELLNEEFGMLDELSYTMRDQTEDGEFEDIQPHNKCTKTQDKTEAPIGQEGNLLQAKRVSTIQKSKQLNARRERLQASRVPTSQKAKPIQIPDDNRFDKSNYINASKVIDQETTPNSLNHQPYKNKPGSTQRPSHNAITVGTQVFLKIWRLLDMWATILKHGLQAVLKRYIIDPITKKTMQRSQVSDQLIERGCWGLHWNDYYASHFI</sequence>
<dbReference type="AlphaFoldDB" id="A0A8J5R897"/>
<comment type="caution">
    <text evidence="2">The sequence shown here is derived from an EMBL/GenBank/DDBJ whole genome shotgun (WGS) entry which is preliminary data.</text>
</comment>
<dbReference type="PANTHER" id="PTHR33144">
    <property type="entry name" value="OS10G0409366 PROTEIN-RELATED"/>
    <property type="match status" value="1"/>
</dbReference>
<name>A0A8J5R897_ZIZPA</name>
<dbReference type="OrthoDB" id="617512at2759"/>
<dbReference type="EMBL" id="JAAALK010000289">
    <property type="protein sequence ID" value="KAG8048626.1"/>
    <property type="molecule type" value="Genomic_DNA"/>
</dbReference>
<evidence type="ECO:0000256" key="1">
    <source>
        <dbReference type="SAM" id="MobiDB-lite"/>
    </source>
</evidence>
<dbReference type="Pfam" id="PF03004">
    <property type="entry name" value="Transposase_24"/>
    <property type="match status" value="1"/>
</dbReference>
<feature type="compositionally biased region" description="Polar residues" evidence="1">
    <location>
        <begin position="195"/>
        <end position="219"/>
    </location>
</feature>